<dbReference type="VEuPathDB" id="VectorBase:ASIS007748"/>
<dbReference type="Pfam" id="PF16064">
    <property type="entry name" value="DUF4806"/>
    <property type="match status" value="1"/>
</dbReference>
<reference evidence="4" key="2">
    <citation type="submission" date="2020-05" db="UniProtKB">
        <authorList>
            <consortium name="EnsemblMetazoa"/>
        </authorList>
    </citation>
    <scope>IDENTIFICATION</scope>
</reference>
<evidence type="ECO:0000259" key="2">
    <source>
        <dbReference type="Pfam" id="PF16064"/>
    </source>
</evidence>
<dbReference type="EMBL" id="ATLV01022654">
    <property type="status" value="NOT_ANNOTATED_CDS"/>
    <property type="molecule type" value="Genomic_DNA"/>
</dbReference>
<dbReference type="AlphaFoldDB" id="A0A084WCD0"/>
<dbReference type="InterPro" id="IPR032071">
    <property type="entry name" value="DUF4806"/>
</dbReference>
<evidence type="ECO:0000256" key="1">
    <source>
        <dbReference type="SAM" id="MobiDB-lite"/>
    </source>
</evidence>
<dbReference type="EMBL" id="KE525335">
    <property type="protein sequence ID" value="KFB47874.1"/>
    <property type="molecule type" value="Genomic_DNA"/>
</dbReference>
<name>A0A084WCD0_ANOSI</name>
<dbReference type="EnsemblMetazoa" id="ASIC015929-RA">
    <property type="protein sequence ID" value="ASIC015929-PA"/>
    <property type="gene ID" value="ASIC015929"/>
</dbReference>
<proteinExistence type="predicted"/>
<dbReference type="Proteomes" id="UP000030765">
    <property type="component" value="Unassembled WGS sequence"/>
</dbReference>
<feature type="region of interest" description="Disordered" evidence="1">
    <location>
        <begin position="94"/>
        <end position="116"/>
    </location>
</feature>
<dbReference type="VEuPathDB" id="VectorBase:ASIC015929"/>
<feature type="compositionally biased region" description="Polar residues" evidence="1">
    <location>
        <begin position="104"/>
        <end position="113"/>
    </location>
</feature>
<evidence type="ECO:0000313" key="3">
    <source>
        <dbReference type="EMBL" id="KFB47874.1"/>
    </source>
</evidence>
<evidence type="ECO:0000313" key="5">
    <source>
        <dbReference type="Proteomes" id="UP000030765"/>
    </source>
</evidence>
<sequence length="463" mass="51426">MENSCMESDEVMVELAGESNETEDPLAKENTIDTTALANISMGTPLVRQIFPWISDGTAGNMSVEEIEIEEIKIESTDNSDPSWHATCEQKSQLVTEKMHESGQTESSPGTASHNDRQYRRIRCNFCSLLFFSEKTVANHQKKCQLVSEIINAPKAVPVRDTKDILEDLQKRLPQFTVAVTGNEAVGTNSRADDGTPVPQTHHRKSAFSVPIDVTVSIVPKLEAPTSHISFLNNDPLKLESSLVQDSSNSIPPASIPPSTSTTIPCSSSSVFITSRVECEDQESSTAVPRYTAPIDIAVQLKRIENKLALLSKENCLLRESLAMSNLAMVQEQSDSDVFDFEKLTTKNQLEEFEKMLGEDTNYADAMVSLLKKQTGNSNPSNRIVLSLDLLFSRQLFASCTWTGGSQRGSKLPFNKYANIRTLLWRVSGSSDVFVENILKSRLRNAAKRLRYNPGRKPFVKKR</sequence>
<accession>A0A084WCD0</accession>
<feature type="domain" description="DUF4806" evidence="2">
    <location>
        <begin position="338"/>
        <end position="425"/>
    </location>
</feature>
<keyword evidence="5" id="KW-1185">Reference proteome</keyword>
<dbReference type="STRING" id="74873.A0A084WCD0"/>
<evidence type="ECO:0000313" key="4">
    <source>
        <dbReference type="EnsemblMetazoa" id="ASIC015929-PA"/>
    </source>
</evidence>
<gene>
    <name evidence="3" type="ORF">ZHAS_00015929</name>
</gene>
<organism evidence="3">
    <name type="scientific">Anopheles sinensis</name>
    <name type="common">Mosquito</name>
    <dbReference type="NCBI Taxonomy" id="74873"/>
    <lineage>
        <taxon>Eukaryota</taxon>
        <taxon>Metazoa</taxon>
        <taxon>Ecdysozoa</taxon>
        <taxon>Arthropoda</taxon>
        <taxon>Hexapoda</taxon>
        <taxon>Insecta</taxon>
        <taxon>Pterygota</taxon>
        <taxon>Neoptera</taxon>
        <taxon>Endopterygota</taxon>
        <taxon>Diptera</taxon>
        <taxon>Nematocera</taxon>
        <taxon>Culicoidea</taxon>
        <taxon>Culicidae</taxon>
        <taxon>Anophelinae</taxon>
        <taxon>Anopheles</taxon>
    </lineage>
</organism>
<protein>
    <submittedName>
        <fullName evidence="3">AGAP012450-PA-like protein</fullName>
    </submittedName>
    <submittedName>
        <fullName evidence="4">DUF4806 domain-containing protein</fullName>
    </submittedName>
</protein>
<dbReference type="OrthoDB" id="7743352at2759"/>
<reference evidence="3 5" key="1">
    <citation type="journal article" date="2014" name="BMC Genomics">
        <title>Genome sequence of Anopheles sinensis provides insight into genetics basis of mosquito competence for malaria parasites.</title>
        <authorList>
            <person name="Zhou D."/>
            <person name="Zhang D."/>
            <person name="Ding G."/>
            <person name="Shi L."/>
            <person name="Hou Q."/>
            <person name="Ye Y."/>
            <person name="Xu Y."/>
            <person name="Zhou H."/>
            <person name="Xiong C."/>
            <person name="Li S."/>
            <person name="Yu J."/>
            <person name="Hong S."/>
            <person name="Yu X."/>
            <person name="Zou P."/>
            <person name="Chen C."/>
            <person name="Chang X."/>
            <person name="Wang W."/>
            <person name="Lv Y."/>
            <person name="Sun Y."/>
            <person name="Ma L."/>
            <person name="Shen B."/>
            <person name="Zhu C."/>
        </authorList>
    </citation>
    <scope>NUCLEOTIDE SEQUENCE [LARGE SCALE GENOMIC DNA]</scope>
</reference>